<evidence type="ECO:0000256" key="5">
    <source>
        <dbReference type="ARBA" id="ARBA00022485"/>
    </source>
</evidence>
<keyword evidence="11" id="KW-0411">Iron-sulfur</keyword>
<dbReference type="FunFam" id="3.10.20.600:FF:000001">
    <property type="entry name" value="NADH dehydrogenase [ubiquinone] flavoprotein 1, mitochondrial"/>
    <property type="match status" value="1"/>
</dbReference>
<evidence type="ECO:0000256" key="15">
    <source>
        <dbReference type="ARBA" id="ARBA00072764"/>
    </source>
</evidence>
<evidence type="ECO:0000313" key="18">
    <source>
        <dbReference type="EMBL" id="KAI5958269.1"/>
    </source>
</evidence>
<name>A0AAD5BER0_9ASCO</name>
<dbReference type="PROSITE" id="PS00644">
    <property type="entry name" value="COMPLEX1_51K_1"/>
    <property type="match status" value="1"/>
</dbReference>
<proteinExistence type="inferred from homology"/>
<dbReference type="Gene3D" id="3.40.50.300">
    <property type="entry name" value="P-loop containing nucleotide triphosphate hydrolases"/>
    <property type="match status" value="1"/>
</dbReference>
<dbReference type="SUPFAM" id="SSF142019">
    <property type="entry name" value="Nqo1 FMN-binding domain-like"/>
    <property type="match status" value="1"/>
</dbReference>
<evidence type="ECO:0000256" key="8">
    <source>
        <dbReference type="ARBA" id="ARBA00022723"/>
    </source>
</evidence>
<sequence>MDSTRTSSETFAQMNFQKETTEFSPSVLAAIVHGCVIKVVPTYRYIESTATHRSLSLTTEVDQILKSKFVVSTLFATTQKILTPNSPASKLIDEMRKKRALPDVISIDASTNFQFIFYSIPSMLENFYVANSNLSVSVDDMTQQFEDASFIEAAQAEFTRNTLIEKEPSLRAFDEVNGMIDEIKLMTNTGFKVCKLPHEDLLNSWENIVLGTRMKRSILQCCKTIINSNKVGLEPGNFLIFEGMPGTGKTSLAKALFQKLAVGGQKLETHVPAIFLEFAAGEIFSRYFGESPKKLSSLLSSVEELSLHHPSSLVFLLIDELETIATYRLKRFSNLVIIATTNIISIIDSAVVDRTVRVFKFNSPSVTEIEQVLKMCLNRVKLDKGDLTESEFSSSLQQIASYCHQNGFSCRRVSKLPSTAVGNLLEECNMTGPLYIYDAIIEIAKLYHTENMLRNFKIRPRQLVSIRGLATTADPAANPNRHHGGLKDQDRIFQNLYGNYGHDLKSAQKMGDWYKTKEIILKGDKWIIDEMKKSGLRGRGGAGFPSGLKWSFMNPPGWEKNPGPRYLVVNADEGEPGTCKDREIIRKDPHKLVEGCLLAGRAMNATAAYIYIRGEFYNETVILQNAINEAYKAGLIGKNACGSGYDFDIYVHRGMGAYVCGEETALIESIEGKAGKPRLKPPFPAGVGLFGRPTTVANVETVSVAPTILRRGGEWFDALGRERNSGTKLFCISGHVNEPCTVEEEMSIPLKELLEKHCGGIKGGWDNLLGVVPGGSSVPIMPKETCDTVLMDYDALRDVGSGLGTAAVIVMNKQTDVIRAIQRFAHFYKHESCGQCTPCREGTTWLQRMMDRFQTGQATEREIDMIFELTKEIEGHTICALGDAAAWPVQGLIKSFRPVMVDRINEYQKKHADLGPVQYGGWVDGGKVKDGVVVDNPIPHGH</sequence>
<dbReference type="GO" id="GO:0051539">
    <property type="term" value="F:4 iron, 4 sulfur cluster binding"/>
    <property type="evidence" value="ECO:0007669"/>
    <property type="project" value="UniProtKB-KW"/>
</dbReference>
<evidence type="ECO:0000256" key="13">
    <source>
        <dbReference type="ARBA" id="ARBA00049551"/>
    </source>
</evidence>
<protein>
    <recommendedName>
        <fullName evidence="15">NADH-ubiquinone oxidoreductase 51 kDa subunit, mitochondrial</fullName>
    </recommendedName>
</protein>
<dbReference type="InterPro" id="IPR019575">
    <property type="entry name" value="Nuop51_4Fe4S-bd"/>
</dbReference>
<dbReference type="NCBIfam" id="TIGR01959">
    <property type="entry name" value="nuoF_fam"/>
    <property type="match status" value="1"/>
</dbReference>
<dbReference type="SUPFAM" id="SSF142984">
    <property type="entry name" value="Nqo1 middle domain-like"/>
    <property type="match status" value="1"/>
</dbReference>
<dbReference type="InterPro" id="IPR037207">
    <property type="entry name" value="Nuop51_4Fe4S-bd_sf"/>
</dbReference>
<evidence type="ECO:0000256" key="12">
    <source>
        <dbReference type="ARBA" id="ARBA00023027"/>
    </source>
</evidence>
<dbReference type="InterPro" id="IPR003959">
    <property type="entry name" value="ATPase_AAA_core"/>
</dbReference>
<dbReference type="FunFam" id="1.20.1440.230:FF:000001">
    <property type="entry name" value="Mitochondrial NADH dehydrogenase flavoprotein 1"/>
    <property type="match status" value="1"/>
</dbReference>
<dbReference type="Proteomes" id="UP001204833">
    <property type="component" value="Unassembled WGS sequence"/>
</dbReference>
<dbReference type="Pfam" id="PF10589">
    <property type="entry name" value="NADH_4Fe-4S"/>
    <property type="match status" value="1"/>
</dbReference>
<dbReference type="GO" id="GO:0051287">
    <property type="term" value="F:NAD binding"/>
    <property type="evidence" value="ECO:0007669"/>
    <property type="project" value="InterPro"/>
</dbReference>
<evidence type="ECO:0000256" key="11">
    <source>
        <dbReference type="ARBA" id="ARBA00023014"/>
    </source>
</evidence>
<dbReference type="AlphaFoldDB" id="A0AAD5BER0"/>
<keyword evidence="10" id="KW-0408">Iron</keyword>
<dbReference type="NCBIfam" id="NF010120">
    <property type="entry name" value="PRK13596.1"/>
    <property type="match status" value="1"/>
</dbReference>
<evidence type="ECO:0000259" key="16">
    <source>
        <dbReference type="SMART" id="SM00382"/>
    </source>
</evidence>
<dbReference type="InterPro" id="IPR001949">
    <property type="entry name" value="NADH-UbQ_OxRdtase_51kDa_CS"/>
</dbReference>
<dbReference type="GO" id="GO:0016887">
    <property type="term" value="F:ATP hydrolysis activity"/>
    <property type="evidence" value="ECO:0007669"/>
    <property type="project" value="InterPro"/>
</dbReference>
<dbReference type="GO" id="GO:0008137">
    <property type="term" value="F:NADH dehydrogenase (ubiquinone) activity"/>
    <property type="evidence" value="ECO:0007669"/>
    <property type="project" value="UniProtKB-EC"/>
</dbReference>
<keyword evidence="9" id="KW-1278">Translocase</keyword>
<dbReference type="GO" id="GO:0010181">
    <property type="term" value="F:FMN binding"/>
    <property type="evidence" value="ECO:0007669"/>
    <property type="project" value="InterPro"/>
</dbReference>
<dbReference type="GeneID" id="76150683"/>
<dbReference type="SMART" id="SM00382">
    <property type="entry name" value="AAA"/>
    <property type="match status" value="1"/>
</dbReference>
<evidence type="ECO:0000256" key="14">
    <source>
        <dbReference type="ARBA" id="ARBA00063883"/>
    </source>
</evidence>
<dbReference type="InterPro" id="IPR003593">
    <property type="entry name" value="AAA+_ATPase"/>
</dbReference>
<dbReference type="InterPro" id="IPR011538">
    <property type="entry name" value="Nuo51_FMN-bd"/>
</dbReference>
<organism evidence="18 19">
    <name type="scientific">Candida theae</name>
    <dbReference type="NCBI Taxonomy" id="1198502"/>
    <lineage>
        <taxon>Eukaryota</taxon>
        <taxon>Fungi</taxon>
        <taxon>Dikarya</taxon>
        <taxon>Ascomycota</taxon>
        <taxon>Saccharomycotina</taxon>
        <taxon>Pichiomycetes</taxon>
        <taxon>Debaryomycetaceae</taxon>
        <taxon>Candida/Lodderomyces clade</taxon>
        <taxon>Candida</taxon>
    </lineage>
</organism>
<comment type="similarity">
    <text evidence="4">Belongs to the complex I 51 kDa subunit family.</text>
</comment>
<evidence type="ECO:0000256" key="10">
    <source>
        <dbReference type="ARBA" id="ARBA00023004"/>
    </source>
</evidence>
<gene>
    <name evidence="18" type="ORF">KGF57_002624</name>
</gene>
<dbReference type="PROSITE" id="PS00674">
    <property type="entry name" value="AAA"/>
    <property type="match status" value="1"/>
</dbReference>
<dbReference type="Gene3D" id="1.20.1440.230">
    <property type="entry name" value="NADH-ubiquinone oxidoreductase 51kDa subunit, iron-sulphur binding domain"/>
    <property type="match status" value="1"/>
</dbReference>
<dbReference type="InterPro" id="IPR050837">
    <property type="entry name" value="ComplexI_51kDa_subunit"/>
</dbReference>
<evidence type="ECO:0000256" key="6">
    <source>
        <dbReference type="ARBA" id="ARBA00022630"/>
    </source>
</evidence>
<dbReference type="GO" id="GO:0005739">
    <property type="term" value="C:mitochondrion"/>
    <property type="evidence" value="ECO:0007669"/>
    <property type="project" value="UniProtKB-ARBA"/>
</dbReference>
<dbReference type="Gene3D" id="3.40.50.11540">
    <property type="entry name" value="NADH-ubiquinone oxidoreductase 51kDa subunit"/>
    <property type="match status" value="1"/>
</dbReference>
<dbReference type="PANTHER" id="PTHR11780:SF10">
    <property type="entry name" value="NADH DEHYDROGENASE [UBIQUINONE] FLAVOPROTEIN 1, MITOCHONDRIAL"/>
    <property type="match status" value="1"/>
</dbReference>
<dbReference type="InterPro" id="IPR054765">
    <property type="entry name" value="SLBB_dom"/>
</dbReference>
<dbReference type="Gene3D" id="3.10.20.600">
    <property type="match status" value="1"/>
</dbReference>
<dbReference type="InterPro" id="IPR027417">
    <property type="entry name" value="P-loop_NTPase"/>
</dbReference>
<dbReference type="InterPro" id="IPR011537">
    <property type="entry name" value="NADH-UbQ_OxRdtase_suF"/>
</dbReference>
<dbReference type="Pfam" id="PF01512">
    <property type="entry name" value="Complex1_51K"/>
    <property type="match status" value="1"/>
</dbReference>
<comment type="catalytic activity">
    <reaction evidence="13">
        <text>a ubiquinone + NADH + 5 H(+)(in) = a ubiquinol + NAD(+) + 4 H(+)(out)</text>
        <dbReference type="Rhea" id="RHEA:29091"/>
        <dbReference type="Rhea" id="RHEA-COMP:9565"/>
        <dbReference type="Rhea" id="RHEA-COMP:9566"/>
        <dbReference type="ChEBI" id="CHEBI:15378"/>
        <dbReference type="ChEBI" id="CHEBI:16389"/>
        <dbReference type="ChEBI" id="CHEBI:17976"/>
        <dbReference type="ChEBI" id="CHEBI:57540"/>
        <dbReference type="ChEBI" id="CHEBI:57945"/>
        <dbReference type="EC" id="7.1.1.2"/>
    </reaction>
</comment>
<dbReference type="GO" id="GO:0005524">
    <property type="term" value="F:ATP binding"/>
    <property type="evidence" value="ECO:0007669"/>
    <property type="project" value="InterPro"/>
</dbReference>
<evidence type="ECO:0000256" key="3">
    <source>
        <dbReference type="ARBA" id="ARBA00003257"/>
    </source>
</evidence>
<feature type="domain" description="NADH-ubiquinone oxidoreductase 51kDa subunit iron-sulphur binding" evidence="17">
    <location>
        <begin position="818"/>
        <end position="863"/>
    </location>
</feature>
<dbReference type="InterPro" id="IPR037225">
    <property type="entry name" value="Nuo51_FMN-bd_sf"/>
</dbReference>
<dbReference type="EMBL" id="JAIHNG010000118">
    <property type="protein sequence ID" value="KAI5958269.1"/>
    <property type="molecule type" value="Genomic_DNA"/>
</dbReference>
<keyword evidence="7" id="KW-0288">FMN</keyword>
<evidence type="ECO:0000313" key="19">
    <source>
        <dbReference type="Proteomes" id="UP001204833"/>
    </source>
</evidence>
<reference evidence="18 19" key="1">
    <citation type="journal article" date="2022" name="DNA Res.">
        <title>Genome analysis of five recently described species of the CUG-Ser clade uncovers Candida theae as a new hybrid lineage with pathogenic potential in the Candida parapsilosis species complex.</title>
        <authorList>
            <person name="Mixao V."/>
            <person name="Del Olmo V."/>
            <person name="Hegedusova E."/>
            <person name="Saus E."/>
            <person name="Pryszcz L."/>
            <person name="Cillingova A."/>
            <person name="Nosek J."/>
            <person name="Gabaldon T."/>
        </authorList>
    </citation>
    <scope>NUCLEOTIDE SEQUENCE [LARGE SCALE GENOMIC DNA]</scope>
    <source>
        <strain evidence="18 19">CBS 12239</strain>
    </source>
</reference>
<evidence type="ECO:0000256" key="4">
    <source>
        <dbReference type="ARBA" id="ARBA00007523"/>
    </source>
</evidence>
<dbReference type="SMART" id="SM00928">
    <property type="entry name" value="NADH_4Fe-4S"/>
    <property type="match status" value="1"/>
</dbReference>
<dbReference type="SUPFAM" id="SSF140490">
    <property type="entry name" value="Nqo1C-terminal domain-like"/>
    <property type="match status" value="1"/>
</dbReference>
<evidence type="ECO:0000256" key="1">
    <source>
        <dbReference type="ARBA" id="ARBA00001917"/>
    </source>
</evidence>
<dbReference type="RefSeq" id="XP_051608860.1">
    <property type="nucleotide sequence ID" value="XM_051751958.1"/>
</dbReference>
<comment type="cofactor">
    <cofactor evidence="1">
        <name>FMN</name>
        <dbReference type="ChEBI" id="CHEBI:58210"/>
    </cofactor>
</comment>
<keyword evidence="5" id="KW-0004">4Fe-4S</keyword>
<keyword evidence="12" id="KW-0520">NAD</keyword>
<dbReference type="Pfam" id="PF22461">
    <property type="entry name" value="SLBB_2"/>
    <property type="match status" value="1"/>
</dbReference>
<dbReference type="InterPro" id="IPR003960">
    <property type="entry name" value="ATPase_AAA_CS"/>
</dbReference>
<keyword evidence="6" id="KW-0285">Flavoprotein</keyword>
<evidence type="ECO:0000256" key="2">
    <source>
        <dbReference type="ARBA" id="ARBA00001966"/>
    </source>
</evidence>
<keyword evidence="8" id="KW-0479">Metal-binding</keyword>
<dbReference type="PANTHER" id="PTHR11780">
    <property type="entry name" value="NADH-UBIQUINONE OXIDOREDUCTASE FLAVOPROTEIN 1 NDUFV1"/>
    <property type="match status" value="1"/>
</dbReference>
<dbReference type="FunFam" id="3.40.50.11540:FF:000001">
    <property type="entry name" value="NADH dehydrogenase [ubiquinone] flavoprotein 1, mitochondrial"/>
    <property type="match status" value="1"/>
</dbReference>
<dbReference type="GO" id="GO:0046872">
    <property type="term" value="F:metal ion binding"/>
    <property type="evidence" value="ECO:0007669"/>
    <property type="project" value="UniProtKB-KW"/>
</dbReference>
<accession>A0AAD5BER0</accession>
<evidence type="ECO:0000256" key="9">
    <source>
        <dbReference type="ARBA" id="ARBA00022967"/>
    </source>
</evidence>
<comment type="caution">
    <text evidence="18">The sequence shown here is derived from an EMBL/GenBank/DDBJ whole genome shotgun (WGS) entry which is preliminary data.</text>
</comment>
<dbReference type="Pfam" id="PF00004">
    <property type="entry name" value="AAA"/>
    <property type="match status" value="1"/>
</dbReference>
<dbReference type="PROSITE" id="PS00645">
    <property type="entry name" value="COMPLEX1_51K_2"/>
    <property type="match status" value="1"/>
</dbReference>
<feature type="domain" description="AAA+ ATPase" evidence="16">
    <location>
        <begin position="235"/>
        <end position="362"/>
    </location>
</feature>
<comment type="subunit">
    <text evidence="14">Complex I is composed of about 40 different subunits. This is a component of the flavoprotein-sulfur (FP) fragment of the enzyme.</text>
</comment>
<evidence type="ECO:0000259" key="17">
    <source>
        <dbReference type="SMART" id="SM00928"/>
    </source>
</evidence>
<dbReference type="SUPFAM" id="SSF52540">
    <property type="entry name" value="P-loop containing nucleoside triphosphate hydrolases"/>
    <property type="match status" value="1"/>
</dbReference>
<evidence type="ECO:0000256" key="7">
    <source>
        <dbReference type="ARBA" id="ARBA00022643"/>
    </source>
</evidence>
<comment type="function">
    <text evidence="3">Core subunit of the mitochondrial membrane respiratory chain NADH dehydrogenase (Complex I) that is believed to belong to the minimal assembly required for catalysis. Complex I functions in the transfer of electrons from NADH to the respiratory chain. The immediate electron acceptor for the enzyme is believed to be ubiquinone.</text>
</comment>
<keyword evidence="19" id="KW-1185">Reference proteome</keyword>
<comment type="cofactor">
    <cofactor evidence="2">
        <name>[4Fe-4S] cluster</name>
        <dbReference type="ChEBI" id="CHEBI:49883"/>
    </cofactor>
</comment>